<evidence type="ECO:0000313" key="2">
    <source>
        <dbReference type="Proteomes" id="UP001234178"/>
    </source>
</evidence>
<comment type="caution">
    <text evidence="1">The sequence shown here is derived from an EMBL/GenBank/DDBJ whole genome shotgun (WGS) entry which is preliminary data.</text>
</comment>
<sequence length="101" mass="11719">MQGQRLPLAAGSFHRFPLVLMADAGQRAETAGFIVTRLYSTRDHMFVPFSLIVRPYVYTLLTENEAQHLFELRTFFLRRDDKHDKLANEPSKTGCLRHKIL</sequence>
<gene>
    <name evidence="1" type="ORF">OUZ56_025244</name>
</gene>
<protein>
    <submittedName>
        <fullName evidence="1">Uncharacterized protein</fullName>
    </submittedName>
</protein>
<evidence type="ECO:0000313" key="1">
    <source>
        <dbReference type="EMBL" id="KAK4012998.1"/>
    </source>
</evidence>
<name>A0ABQ9ZJW5_9CRUS</name>
<accession>A0ABQ9ZJW5</accession>
<dbReference type="EMBL" id="JAOYFB010000004">
    <property type="protein sequence ID" value="KAK4012998.1"/>
    <property type="molecule type" value="Genomic_DNA"/>
</dbReference>
<dbReference type="Proteomes" id="UP001234178">
    <property type="component" value="Unassembled WGS sequence"/>
</dbReference>
<proteinExistence type="predicted"/>
<keyword evidence="2" id="KW-1185">Reference proteome</keyword>
<organism evidence="1 2">
    <name type="scientific">Daphnia magna</name>
    <dbReference type="NCBI Taxonomy" id="35525"/>
    <lineage>
        <taxon>Eukaryota</taxon>
        <taxon>Metazoa</taxon>
        <taxon>Ecdysozoa</taxon>
        <taxon>Arthropoda</taxon>
        <taxon>Crustacea</taxon>
        <taxon>Branchiopoda</taxon>
        <taxon>Diplostraca</taxon>
        <taxon>Cladocera</taxon>
        <taxon>Anomopoda</taxon>
        <taxon>Daphniidae</taxon>
        <taxon>Daphnia</taxon>
    </lineage>
</organism>
<reference evidence="1 2" key="1">
    <citation type="journal article" date="2023" name="Nucleic Acids Res.">
        <title>The hologenome of Daphnia magna reveals possible DNA methylation and microbiome-mediated evolution of the host genome.</title>
        <authorList>
            <person name="Chaturvedi A."/>
            <person name="Li X."/>
            <person name="Dhandapani V."/>
            <person name="Marshall H."/>
            <person name="Kissane S."/>
            <person name="Cuenca-Cambronero M."/>
            <person name="Asole G."/>
            <person name="Calvet F."/>
            <person name="Ruiz-Romero M."/>
            <person name="Marangio P."/>
            <person name="Guigo R."/>
            <person name="Rago D."/>
            <person name="Mirbahai L."/>
            <person name="Eastwood N."/>
            <person name="Colbourne J.K."/>
            <person name="Zhou J."/>
            <person name="Mallon E."/>
            <person name="Orsini L."/>
        </authorList>
    </citation>
    <scope>NUCLEOTIDE SEQUENCE [LARGE SCALE GENOMIC DNA]</scope>
    <source>
        <strain evidence="1">LRV0_1</strain>
    </source>
</reference>